<accession>A0A379E938</accession>
<dbReference type="Proteomes" id="UP000254156">
    <property type="component" value="Unassembled WGS sequence"/>
</dbReference>
<evidence type="ECO:0000313" key="2">
    <source>
        <dbReference type="EMBL" id="SUB88892.1"/>
    </source>
</evidence>
<evidence type="ECO:0000259" key="1">
    <source>
        <dbReference type="Pfam" id="PF22358"/>
    </source>
</evidence>
<organism evidence="2 3">
    <name type="scientific">Porphyromonas macacae</name>
    <dbReference type="NCBI Taxonomy" id="28115"/>
    <lineage>
        <taxon>Bacteria</taxon>
        <taxon>Pseudomonadati</taxon>
        <taxon>Bacteroidota</taxon>
        <taxon>Bacteroidia</taxon>
        <taxon>Bacteroidales</taxon>
        <taxon>Porphyromonadaceae</taxon>
        <taxon>Porphyromonas</taxon>
    </lineage>
</organism>
<dbReference type="EMBL" id="UGTF01000002">
    <property type="protein sequence ID" value="SUB88892.1"/>
    <property type="molecule type" value="Genomic_DNA"/>
</dbReference>
<dbReference type="AlphaFoldDB" id="A0A379E938"/>
<gene>
    <name evidence="2" type="ORF">NCTC11632_00978</name>
</gene>
<protein>
    <recommendedName>
        <fullName evidence="1">Minor fimbrium tip subunit MfA4 C-terminal domain-containing protein</fullName>
    </recommendedName>
</protein>
<reference evidence="2 3" key="1">
    <citation type="submission" date="2018-06" db="EMBL/GenBank/DDBJ databases">
        <authorList>
            <consortium name="Pathogen Informatics"/>
            <person name="Doyle S."/>
        </authorList>
    </citation>
    <scope>NUCLEOTIDE SEQUENCE [LARGE SCALE GENOMIC DNA]</scope>
    <source>
        <strain evidence="2 3">NCTC11632</strain>
    </source>
</reference>
<proteinExistence type="predicted"/>
<evidence type="ECO:0000313" key="3">
    <source>
        <dbReference type="Proteomes" id="UP000254156"/>
    </source>
</evidence>
<sequence>MNLKINNLIGSSIFFFFMVLWALGGTSCSKKGGNVADEPVPAGRVEIYFSNPNFSLSENGTNIKMRALAIDATEPQEKQIDNLYLFLFPHAGSHYKYYITSSSFTGGSWIAAEGRIVLELSSDIVSNCDVYLVANCSDLKNSLDAVDSKEKLKTVLRTYSDLWKIGTPLLMEGEATHDFTQNRKLKSVELKRALAKLMIEVKLNKEHQSKQIKDYGYKYLNFGKKTYLLERKEPQKAGDVQSHNNWQAIEKITKDSEGNITSFRIATYINEYDNTGNANAPRAEVSFRLPFNGSGPLPPPEFGEDKYEIKLPQKVVRNTLYDYTLDISQ</sequence>
<dbReference type="RefSeq" id="WP_115096745.1">
    <property type="nucleotide sequence ID" value="NZ_UGTF01000002.1"/>
</dbReference>
<dbReference type="InterPro" id="IPR054771">
    <property type="entry name" value="MfA4_C"/>
</dbReference>
<dbReference type="Gene3D" id="2.60.40.2580">
    <property type="match status" value="1"/>
</dbReference>
<dbReference type="PROSITE" id="PS51257">
    <property type="entry name" value="PROKAR_LIPOPROTEIN"/>
    <property type="match status" value="1"/>
</dbReference>
<feature type="domain" description="Minor fimbrium tip subunit MfA4 C-terminal" evidence="1">
    <location>
        <begin position="193"/>
        <end position="325"/>
    </location>
</feature>
<name>A0A379E938_9PORP</name>
<dbReference type="Pfam" id="PF22358">
    <property type="entry name" value="MfA4_C"/>
    <property type="match status" value="1"/>
</dbReference>